<keyword evidence="2 4" id="KW-0698">rRNA processing</keyword>
<comment type="similarity">
    <text evidence="4">Belongs to the pescadillo family.</text>
</comment>
<feature type="region of interest" description="Disordered" evidence="5">
    <location>
        <begin position="572"/>
        <end position="598"/>
    </location>
</feature>
<gene>
    <name evidence="7" type="ORF">R5R35_012197</name>
</gene>
<dbReference type="SMART" id="SM00292">
    <property type="entry name" value="BRCT"/>
    <property type="match status" value="1"/>
</dbReference>
<name>A0AAN9ZDC6_9ORTH</name>
<dbReference type="Pfam" id="PF16589">
    <property type="entry name" value="BRCT_2"/>
    <property type="match status" value="1"/>
</dbReference>
<sequence>MGKMKKKYESGEGARYITRNRALKYLQLTLKDFRRLCILKGIYPREPKNRKRAQKGDTSIRTLYYKKDIQFLSHEPNIWKLRELKVIYKKMCRAKSLKEKDDVVKYRDRIPLLKLDHIVKERYPTFIDALRDLDDCLTLLFLFAAFPKTGKVPEKYVTFSRRLTVEFMHYVIAAKALRKVFISIKGYYFQAEIKGQSVTWIVPHQFVIDRGHYMDVDFQVMLNFVDFYQVLLGFVNFRLYHSLNMTYPPTFPGYSAVDSEKNLVDEEVYASERIASLNVDLARVGGSVGEDEEEGIDEFPMIEDQEQLEELKKKAEQVKTQKRLFKGLKIFINREVPREPLVFVIRCLGGQVSWSKTTFIGATFDESDETITHQIVDRPMVDKQYISRYYVQPQWVFDSVNACELLPVEKYFIGAVLPPHLSPFQSEHKLDQYMPPEELALQDPEMAKQLDEVSGDESSEPGEDDIEGGSCDEDDGEVESDQESDEKMKQNVEDVEEGMDELEKERQRKKNMMSVKAGKVVPADPYASKKQEREDYRLRVTMIRNKHRKLYHSMVKGQKKRKTEAWLLRKKRTRYEEEQSQKRKEQRREQILAQAEAS</sequence>
<dbReference type="GO" id="GO:0005654">
    <property type="term" value="C:nucleoplasm"/>
    <property type="evidence" value="ECO:0007669"/>
    <property type="project" value="UniProtKB-SubCell"/>
</dbReference>
<evidence type="ECO:0000256" key="3">
    <source>
        <dbReference type="ARBA" id="ARBA00023242"/>
    </source>
</evidence>
<dbReference type="Proteomes" id="UP001378592">
    <property type="component" value="Unassembled WGS sequence"/>
</dbReference>
<evidence type="ECO:0000256" key="2">
    <source>
        <dbReference type="ARBA" id="ARBA00022552"/>
    </source>
</evidence>
<dbReference type="PROSITE" id="PS50172">
    <property type="entry name" value="BRCT"/>
    <property type="match status" value="1"/>
</dbReference>
<dbReference type="InterPro" id="IPR010613">
    <property type="entry name" value="PES"/>
</dbReference>
<comment type="function">
    <text evidence="4">Required for maturation of ribosomal RNAs and formation of the large ribosomal subunit.</text>
</comment>
<keyword evidence="1 4" id="KW-0690">Ribosome biogenesis</keyword>
<dbReference type="GO" id="GO:0000463">
    <property type="term" value="P:maturation of LSU-rRNA from tricistronic rRNA transcript (SSU-rRNA, 5.8S rRNA, LSU-rRNA)"/>
    <property type="evidence" value="ECO:0007669"/>
    <property type="project" value="UniProtKB-UniRule"/>
</dbReference>
<feature type="region of interest" description="Disordered" evidence="5">
    <location>
        <begin position="448"/>
        <end position="514"/>
    </location>
</feature>
<evidence type="ECO:0000256" key="1">
    <source>
        <dbReference type="ARBA" id="ARBA00022517"/>
    </source>
</evidence>
<accession>A0AAN9ZDC6</accession>
<keyword evidence="3 4" id="KW-0539">Nucleus</keyword>
<dbReference type="GO" id="GO:0030687">
    <property type="term" value="C:preribosome, large subunit precursor"/>
    <property type="evidence" value="ECO:0007669"/>
    <property type="project" value="UniProtKB-UniRule"/>
</dbReference>
<dbReference type="PANTHER" id="PTHR12221">
    <property type="entry name" value="PESCADILLO - RELATED"/>
    <property type="match status" value="1"/>
</dbReference>
<protein>
    <recommendedName>
        <fullName evidence="4">Pescadillo homolog</fullName>
    </recommendedName>
</protein>
<evidence type="ECO:0000256" key="5">
    <source>
        <dbReference type="SAM" id="MobiDB-lite"/>
    </source>
</evidence>
<keyword evidence="4" id="KW-0175">Coiled coil</keyword>
<feature type="compositionally biased region" description="Basic and acidic residues" evidence="5">
    <location>
        <begin position="574"/>
        <end position="590"/>
    </location>
</feature>
<dbReference type="GO" id="GO:0070545">
    <property type="term" value="C:PeBoW complex"/>
    <property type="evidence" value="ECO:0007669"/>
    <property type="project" value="TreeGrafter"/>
</dbReference>
<dbReference type="Pfam" id="PF06732">
    <property type="entry name" value="Pescadillo_N"/>
    <property type="match status" value="1"/>
</dbReference>
<feature type="domain" description="BRCT" evidence="6">
    <location>
        <begin position="320"/>
        <end position="413"/>
    </location>
</feature>
<reference evidence="7 8" key="1">
    <citation type="submission" date="2024-03" db="EMBL/GenBank/DDBJ databases">
        <title>The genome assembly and annotation of the cricket Gryllus longicercus Weissman &amp; Gray.</title>
        <authorList>
            <person name="Szrajer S."/>
            <person name="Gray D."/>
            <person name="Ylla G."/>
        </authorList>
    </citation>
    <scope>NUCLEOTIDE SEQUENCE [LARGE SCALE GENOMIC DNA]</scope>
    <source>
        <strain evidence="7">DAG 2021-001</strain>
        <tissue evidence="7">Whole body minus gut</tissue>
    </source>
</reference>
<feature type="compositionally biased region" description="Acidic residues" evidence="5">
    <location>
        <begin position="453"/>
        <end position="484"/>
    </location>
</feature>
<dbReference type="InterPro" id="IPR001357">
    <property type="entry name" value="BRCT_dom"/>
</dbReference>
<dbReference type="Gene3D" id="3.40.50.10190">
    <property type="entry name" value="BRCT domain"/>
    <property type="match status" value="1"/>
</dbReference>
<feature type="coiled-coil region" evidence="4">
    <location>
        <begin position="301"/>
        <end position="328"/>
    </location>
</feature>
<dbReference type="InterPro" id="IPR036420">
    <property type="entry name" value="BRCT_dom_sf"/>
</dbReference>
<dbReference type="SUPFAM" id="SSF52113">
    <property type="entry name" value="BRCT domain"/>
    <property type="match status" value="1"/>
</dbReference>
<dbReference type="FunFam" id="3.40.50.10190:FF:000002">
    <property type="entry name" value="Pescadillo homolog"/>
    <property type="match status" value="1"/>
</dbReference>
<dbReference type="GO" id="GO:0000466">
    <property type="term" value="P:maturation of 5.8S rRNA from tricistronic rRNA transcript (SSU-rRNA, 5.8S rRNA, LSU-rRNA)"/>
    <property type="evidence" value="ECO:0007669"/>
    <property type="project" value="UniProtKB-UniRule"/>
</dbReference>
<proteinExistence type="inferred from homology"/>
<evidence type="ECO:0000313" key="7">
    <source>
        <dbReference type="EMBL" id="KAK7871002.1"/>
    </source>
</evidence>
<comment type="caution">
    <text evidence="7">The sequence shown here is derived from an EMBL/GenBank/DDBJ whole genome shotgun (WGS) entry which is preliminary data.</text>
</comment>
<dbReference type="CDD" id="cd17709">
    <property type="entry name" value="BRCT_pescadillo_like"/>
    <property type="match status" value="1"/>
</dbReference>
<dbReference type="AlphaFoldDB" id="A0AAN9ZDC6"/>
<dbReference type="GO" id="GO:0043021">
    <property type="term" value="F:ribonucleoprotein complex binding"/>
    <property type="evidence" value="ECO:0007669"/>
    <property type="project" value="UniProtKB-UniRule"/>
</dbReference>
<comment type="subcellular location">
    <subcellularLocation>
        <location evidence="4">Nucleus</location>
        <location evidence="4">Nucleolus</location>
    </subcellularLocation>
    <subcellularLocation>
        <location evidence="4">Nucleus</location>
        <location evidence="4">Nucleoplasm</location>
    </subcellularLocation>
</comment>
<dbReference type="HAMAP" id="MF_03028">
    <property type="entry name" value="Pescadillo"/>
    <property type="match status" value="1"/>
</dbReference>
<keyword evidence="8" id="KW-1185">Reference proteome</keyword>
<evidence type="ECO:0000259" key="6">
    <source>
        <dbReference type="PROSITE" id="PS50172"/>
    </source>
</evidence>
<evidence type="ECO:0000256" key="4">
    <source>
        <dbReference type="HAMAP-Rule" id="MF_03028"/>
    </source>
</evidence>
<dbReference type="EMBL" id="JAZDUA010000048">
    <property type="protein sequence ID" value="KAK7871002.1"/>
    <property type="molecule type" value="Genomic_DNA"/>
</dbReference>
<evidence type="ECO:0000313" key="8">
    <source>
        <dbReference type="Proteomes" id="UP001378592"/>
    </source>
</evidence>
<organism evidence="7 8">
    <name type="scientific">Gryllus longicercus</name>
    <dbReference type="NCBI Taxonomy" id="2509291"/>
    <lineage>
        <taxon>Eukaryota</taxon>
        <taxon>Metazoa</taxon>
        <taxon>Ecdysozoa</taxon>
        <taxon>Arthropoda</taxon>
        <taxon>Hexapoda</taxon>
        <taxon>Insecta</taxon>
        <taxon>Pterygota</taxon>
        <taxon>Neoptera</taxon>
        <taxon>Polyneoptera</taxon>
        <taxon>Orthoptera</taxon>
        <taxon>Ensifera</taxon>
        <taxon>Gryllidea</taxon>
        <taxon>Grylloidea</taxon>
        <taxon>Gryllidae</taxon>
        <taxon>Gryllinae</taxon>
        <taxon>Gryllus</taxon>
    </lineage>
</organism>
<dbReference type="GO" id="GO:0003723">
    <property type="term" value="F:RNA binding"/>
    <property type="evidence" value="ECO:0007669"/>
    <property type="project" value="TreeGrafter"/>
</dbReference>
<dbReference type="PANTHER" id="PTHR12221:SF6">
    <property type="entry name" value="PESCADILLO HOMOLOG"/>
    <property type="match status" value="1"/>
</dbReference>